<dbReference type="Proteomes" id="UP001597083">
    <property type="component" value="Unassembled WGS sequence"/>
</dbReference>
<reference evidence="2" key="1">
    <citation type="journal article" date="2019" name="Int. J. Syst. Evol. Microbiol.">
        <title>The Global Catalogue of Microorganisms (GCM) 10K type strain sequencing project: providing services to taxonomists for standard genome sequencing and annotation.</title>
        <authorList>
            <consortium name="The Broad Institute Genomics Platform"/>
            <consortium name="The Broad Institute Genome Sequencing Center for Infectious Disease"/>
            <person name="Wu L."/>
            <person name="Ma J."/>
        </authorList>
    </citation>
    <scope>NUCLEOTIDE SEQUENCE [LARGE SCALE GENOMIC DNA]</scope>
    <source>
        <strain evidence="2">JCM 31696</strain>
    </source>
</reference>
<comment type="caution">
    <text evidence="1">The sequence shown here is derived from an EMBL/GenBank/DDBJ whole genome shotgun (WGS) entry which is preliminary data.</text>
</comment>
<protein>
    <submittedName>
        <fullName evidence="1">Uncharacterized protein</fullName>
    </submittedName>
</protein>
<organism evidence="1 2">
    <name type="scientific">Actinomadura adrarensis</name>
    <dbReference type="NCBI Taxonomy" id="1819600"/>
    <lineage>
        <taxon>Bacteria</taxon>
        <taxon>Bacillati</taxon>
        <taxon>Actinomycetota</taxon>
        <taxon>Actinomycetes</taxon>
        <taxon>Streptosporangiales</taxon>
        <taxon>Thermomonosporaceae</taxon>
        <taxon>Actinomadura</taxon>
    </lineage>
</organism>
<feature type="non-terminal residue" evidence="1">
    <location>
        <position position="1"/>
    </location>
</feature>
<accession>A0ABW3CD53</accession>
<dbReference type="EMBL" id="JBHTIR010001190">
    <property type="protein sequence ID" value="MFD0852248.1"/>
    <property type="molecule type" value="Genomic_DNA"/>
</dbReference>
<evidence type="ECO:0000313" key="1">
    <source>
        <dbReference type="EMBL" id="MFD0852248.1"/>
    </source>
</evidence>
<gene>
    <name evidence="1" type="ORF">ACFQ07_08445</name>
</gene>
<name>A0ABW3CD53_9ACTN</name>
<evidence type="ECO:0000313" key="2">
    <source>
        <dbReference type="Proteomes" id="UP001597083"/>
    </source>
</evidence>
<proteinExistence type="predicted"/>
<sequence>PSHVIEDLTRDFLDSARPATVRRVAAVDVTTWTLLLADLSAEPPAQEASATGYEVLHVSTGPQDRQRAAWSRTEFGA</sequence>
<keyword evidence="2" id="KW-1185">Reference proteome</keyword>